<comment type="caution">
    <text evidence="1">The sequence shown here is derived from an EMBL/GenBank/DDBJ whole genome shotgun (WGS) entry which is preliminary data.</text>
</comment>
<proteinExistence type="predicted"/>
<evidence type="ECO:0000313" key="2">
    <source>
        <dbReference type="Proteomes" id="UP000292927"/>
    </source>
</evidence>
<name>A0A4Q7PJV4_9FIRM</name>
<protein>
    <submittedName>
        <fullName evidence="1">Uncharacterized protein</fullName>
    </submittedName>
</protein>
<reference evidence="1 2" key="1">
    <citation type="submission" date="2019-02" db="EMBL/GenBank/DDBJ databases">
        <title>Genomic Encyclopedia of Type Strains, Phase IV (KMG-IV): sequencing the most valuable type-strain genomes for metagenomic binning, comparative biology and taxonomic classification.</title>
        <authorList>
            <person name="Goeker M."/>
        </authorList>
    </citation>
    <scope>NUCLEOTIDE SEQUENCE [LARGE SCALE GENOMIC DNA]</scope>
    <source>
        <strain evidence="1 2">DSM 29486</strain>
    </source>
</reference>
<dbReference type="OrthoDB" id="1827788at2"/>
<accession>A0A4Q7PJV4</accession>
<dbReference type="EMBL" id="SGXF01000002">
    <property type="protein sequence ID" value="RZT00946.1"/>
    <property type="molecule type" value="Genomic_DNA"/>
</dbReference>
<dbReference type="AlphaFoldDB" id="A0A4Q7PJV4"/>
<gene>
    <name evidence="1" type="ORF">EV209_1383</name>
</gene>
<sequence length="227" mass="24801">MKKWKNKYLAGFGLAAVAAGLAGGITISYLSDEETKINTISFSELEISLKEPDWDALPDGDGDGIPDSGVGILPGSAVLKNPIVAHEKGADAYVYLQVNVPRRKVRLVSADGKTFTGPEDTDLFGYQTEDGWELIREKTGPETHSCLYAYTAAVLKEGEFSSPLFKNIYYADVLEGELPGKEIQEIRVQAFAIQSEYLNGPEGTVKEQMETAYQEFLNQSGFEEVSG</sequence>
<evidence type="ECO:0000313" key="1">
    <source>
        <dbReference type="EMBL" id="RZT00946.1"/>
    </source>
</evidence>
<dbReference type="Proteomes" id="UP000292927">
    <property type="component" value="Unassembled WGS sequence"/>
</dbReference>
<dbReference type="RefSeq" id="WP_130434412.1">
    <property type="nucleotide sequence ID" value="NZ_SGXF01000002.1"/>
</dbReference>
<organism evidence="1 2">
    <name type="scientific">Cuneatibacter caecimuris</name>
    <dbReference type="NCBI Taxonomy" id="1796618"/>
    <lineage>
        <taxon>Bacteria</taxon>
        <taxon>Bacillati</taxon>
        <taxon>Bacillota</taxon>
        <taxon>Clostridia</taxon>
        <taxon>Lachnospirales</taxon>
        <taxon>Lachnospiraceae</taxon>
        <taxon>Cuneatibacter</taxon>
    </lineage>
</organism>
<keyword evidence="2" id="KW-1185">Reference proteome</keyword>